<keyword evidence="13" id="KW-0472">Membrane</keyword>
<dbReference type="SMART" id="SM00702">
    <property type="entry name" value="P4Hc"/>
    <property type="match status" value="1"/>
</dbReference>
<dbReference type="EC" id="1.14.11.2" evidence="4"/>
<evidence type="ECO:0000256" key="13">
    <source>
        <dbReference type="ARBA" id="ARBA00023136"/>
    </source>
</evidence>
<feature type="coiled-coil region" evidence="16">
    <location>
        <begin position="426"/>
        <end position="453"/>
    </location>
</feature>
<evidence type="ECO:0000256" key="9">
    <source>
        <dbReference type="ARBA" id="ARBA00022968"/>
    </source>
</evidence>
<feature type="domain" description="Fe2OG dioxygenase" evidence="18">
    <location>
        <begin position="165"/>
        <end position="287"/>
    </location>
</feature>
<evidence type="ECO:0000256" key="14">
    <source>
        <dbReference type="ARBA" id="ARBA00023180"/>
    </source>
</evidence>
<evidence type="ECO:0000256" key="15">
    <source>
        <dbReference type="ARBA" id="ARBA00049169"/>
    </source>
</evidence>
<keyword evidence="14" id="KW-0325">Glycoprotein</keyword>
<reference evidence="19" key="1">
    <citation type="submission" date="2018-01" db="EMBL/GenBank/DDBJ databases">
        <authorList>
            <person name="Mao J.F."/>
        </authorList>
    </citation>
    <scope>NUCLEOTIDE SEQUENCE</scope>
    <source>
        <strain evidence="19">Huo1</strain>
        <tissue evidence="19">Leaf</tissue>
    </source>
</reference>
<keyword evidence="8" id="KW-0223">Dioxygenase</keyword>
<evidence type="ECO:0000256" key="1">
    <source>
        <dbReference type="ARBA" id="ARBA00001961"/>
    </source>
</evidence>
<evidence type="ECO:0000256" key="6">
    <source>
        <dbReference type="ARBA" id="ARBA00022723"/>
    </source>
</evidence>
<dbReference type="FunFam" id="2.60.120.620:FF:000002">
    <property type="entry name" value="Prolyl 4-hydroxylase 4"/>
    <property type="match status" value="1"/>
</dbReference>
<proteinExistence type="inferred from homology"/>
<evidence type="ECO:0000256" key="12">
    <source>
        <dbReference type="ARBA" id="ARBA00023004"/>
    </source>
</evidence>
<reference evidence="19" key="2">
    <citation type="submission" date="2020-08" db="EMBL/GenBank/DDBJ databases">
        <title>Plant Genome Project.</title>
        <authorList>
            <person name="Zhang R.-G."/>
        </authorList>
    </citation>
    <scope>NUCLEOTIDE SEQUENCE</scope>
    <source>
        <strain evidence="19">Huo1</strain>
        <tissue evidence="19">Leaf</tissue>
    </source>
</reference>
<dbReference type="InterPro" id="IPR006620">
    <property type="entry name" value="Pro_4_hyd_alph"/>
</dbReference>
<keyword evidence="11" id="KW-0560">Oxidoreductase</keyword>
<evidence type="ECO:0000256" key="2">
    <source>
        <dbReference type="ARBA" id="ARBA00004648"/>
    </source>
</evidence>
<evidence type="ECO:0000256" key="8">
    <source>
        <dbReference type="ARBA" id="ARBA00022964"/>
    </source>
</evidence>
<keyword evidence="10" id="KW-1133">Transmembrane helix</keyword>
<evidence type="ECO:0000259" key="18">
    <source>
        <dbReference type="PROSITE" id="PS51471"/>
    </source>
</evidence>
<feature type="region of interest" description="Disordered" evidence="17">
    <location>
        <begin position="527"/>
        <end position="566"/>
    </location>
</feature>
<dbReference type="AlphaFoldDB" id="A0A8X8X9T3"/>
<evidence type="ECO:0000256" key="5">
    <source>
        <dbReference type="ARBA" id="ARBA00022692"/>
    </source>
</evidence>
<keyword evidence="7" id="KW-0256">Endoplasmic reticulum</keyword>
<feature type="compositionally biased region" description="Basic and acidic residues" evidence="17">
    <location>
        <begin position="720"/>
        <end position="729"/>
    </location>
</feature>
<sequence>MKYRGKRVLGLESNLTLPIVFLLCLCFFLAGLFGSLIISQDVNKGGSRHKLLEDIGYDEGDSMVHGESGDSSITSIPFQVLSWRPRAVYFPNFASDEQCQNIIERAKRKLKPSSLALREGETAESTKGVRTSSGAFLSASEDSTGTLEFVEEKIARATMLPRNHGEAGCLAFNVLRYEVDQRYVSHYDSFNPAEYGPLKSQRVASFLLYLSDVEEGGETMFPFENGSNMNQGYDYQGCIGLKVRPRRGDGLLFYSLYPNGTIDPTSLHGSCPVVKGEKWVATKWIRDKAKEMDLGCIDMGCVEKDRSPKESTTSASKLGKNKVKDAIRSSSNALNKLTSQISKPPRRKTSPLNWFPRKKVEPYLKRKLKMLQEVDGMHLTLVETLGDSNPHYSRVLREKIAIREAAQKAMEARKAAMVEASWCRILKAARIESKEAEEQLSKAELSAAEAFEAARVVGVIMNGTPDSGTGGSTTHKVSATFESAFSVDNQVAAAVKAAFVKLANCHSINKDEFKELLHKISENPDSDDLSAITSECDSDDAGSDAEAGSCKDSSKEQRKRPESDKFNMTNIVEMMLGRLQCLKEEELASLATIVATSGLNAALAETENSSTVQNTENSCPKVSRRSSVCGRATKSSRGAVEEEIPGLGQFLVKRLTRLEREILEAKNARKNEASDGSKGSGDEKLLSANDSSSRSKANIKDDGAAVPDLGSVLTKHKSKLEKEIEEARRNGRSSRGAPRAKQDATDIPSLDKYLVKRLTRLEMEVQEARNRNRLQPTEKASSHPSDAKTSEDILPIGTNEDSQGKENIDLNMIENQNTVKRKEAQTGSESDHLVQKEERNTVRVQKLQRKSQESGANYESLDKVLVKHVSRLEKEKLEFCAYESMQMKPQRKDSGREMESSLDLVLVKHKSKLEMAKMAAEQQQEEDSSIRHSVTRREARERELQAAWGGMSLGNSMRPHVSRLQRDKVFYPHVKAAWLEAEEEEKNIEVQSSSTLC</sequence>
<feature type="compositionally biased region" description="Basic and acidic residues" evidence="17">
    <location>
        <begin position="552"/>
        <end position="565"/>
    </location>
</feature>
<evidence type="ECO:0000256" key="3">
    <source>
        <dbReference type="ARBA" id="ARBA00006511"/>
    </source>
</evidence>
<feature type="region of interest" description="Disordered" evidence="17">
    <location>
        <begin position="334"/>
        <end position="353"/>
    </location>
</feature>
<organism evidence="19">
    <name type="scientific">Salvia splendens</name>
    <name type="common">Scarlet sage</name>
    <dbReference type="NCBI Taxonomy" id="180675"/>
    <lineage>
        <taxon>Eukaryota</taxon>
        <taxon>Viridiplantae</taxon>
        <taxon>Streptophyta</taxon>
        <taxon>Embryophyta</taxon>
        <taxon>Tracheophyta</taxon>
        <taxon>Spermatophyta</taxon>
        <taxon>Magnoliopsida</taxon>
        <taxon>eudicotyledons</taxon>
        <taxon>Gunneridae</taxon>
        <taxon>Pentapetalae</taxon>
        <taxon>asterids</taxon>
        <taxon>lamiids</taxon>
        <taxon>Lamiales</taxon>
        <taxon>Lamiaceae</taxon>
        <taxon>Nepetoideae</taxon>
        <taxon>Mentheae</taxon>
        <taxon>Salviinae</taxon>
        <taxon>Salvia</taxon>
        <taxon>Salvia subgen. Calosphace</taxon>
        <taxon>core Calosphace</taxon>
    </lineage>
</organism>
<comment type="similarity">
    <text evidence="3">Belongs to the P4HA family.</text>
</comment>
<feature type="region of interest" description="Disordered" evidence="17">
    <location>
        <begin position="668"/>
        <end position="748"/>
    </location>
</feature>
<evidence type="ECO:0000256" key="10">
    <source>
        <dbReference type="ARBA" id="ARBA00022989"/>
    </source>
</evidence>
<dbReference type="Proteomes" id="UP000298416">
    <property type="component" value="Unassembled WGS sequence"/>
</dbReference>
<evidence type="ECO:0000256" key="17">
    <source>
        <dbReference type="SAM" id="MobiDB-lite"/>
    </source>
</evidence>
<comment type="cofactor">
    <cofactor evidence="1">
        <name>L-ascorbate</name>
        <dbReference type="ChEBI" id="CHEBI:38290"/>
    </cofactor>
</comment>
<dbReference type="PANTHER" id="PTHR36325">
    <property type="entry name" value="MYOSIN-2 HEAVY CHAIN-LIKE PROTEIN"/>
    <property type="match status" value="1"/>
</dbReference>
<evidence type="ECO:0000256" key="11">
    <source>
        <dbReference type="ARBA" id="ARBA00023002"/>
    </source>
</evidence>
<dbReference type="GO" id="GO:0005506">
    <property type="term" value="F:iron ion binding"/>
    <property type="evidence" value="ECO:0007669"/>
    <property type="project" value="InterPro"/>
</dbReference>
<feature type="compositionally biased region" description="Basic and acidic residues" evidence="17">
    <location>
        <begin position="668"/>
        <end position="685"/>
    </location>
</feature>
<evidence type="ECO:0000256" key="7">
    <source>
        <dbReference type="ARBA" id="ARBA00022824"/>
    </source>
</evidence>
<dbReference type="GO" id="GO:0031418">
    <property type="term" value="F:L-ascorbic acid binding"/>
    <property type="evidence" value="ECO:0007669"/>
    <property type="project" value="InterPro"/>
</dbReference>
<keyword evidence="9" id="KW-0735">Signal-anchor</keyword>
<dbReference type="Pfam" id="PF13640">
    <property type="entry name" value="2OG-FeII_Oxy_3"/>
    <property type="match status" value="1"/>
</dbReference>
<dbReference type="PANTHER" id="PTHR36325:SF1">
    <property type="entry name" value="MYOSIN-2 HEAVY CHAIN-LIKE PROTEIN"/>
    <property type="match status" value="1"/>
</dbReference>
<comment type="catalytic activity">
    <reaction evidence="15">
        <text>L-prolyl-[collagen] + 2-oxoglutarate + O2 = trans-4-hydroxy-L-prolyl-[collagen] + succinate + CO2</text>
        <dbReference type="Rhea" id="RHEA:18945"/>
        <dbReference type="Rhea" id="RHEA-COMP:11676"/>
        <dbReference type="Rhea" id="RHEA-COMP:11680"/>
        <dbReference type="ChEBI" id="CHEBI:15379"/>
        <dbReference type="ChEBI" id="CHEBI:16526"/>
        <dbReference type="ChEBI" id="CHEBI:16810"/>
        <dbReference type="ChEBI" id="CHEBI:30031"/>
        <dbReference type="ChEBI" id="CHEBI:50342"/>
        <dbReference type="ChEBI" id="CHEBI:61965"/>
        <dbReference type="EC" id="1.14.11.2"/>
    </reaction>
</comment>
<dbReference type="InterPro" id="IPR044862">
    <property type="entry name" value="Pro_4_hyd_alph_FE2OG_OXY"/>
</dbReference>
<protein>
    <recommendedName>
        <fullName evidence="4">procollagen-proline 4-dioxygenase</fullName>
        <ecNumber evidence="4">1.14.11.2</ecNumber>
    </recommendedName>
</protein>
<gene>
    <name evidence="19" type="ORF">SASPL_132010</name>
</gene>
<evidence type="ECO:0000256" key="16">
    <source>
        <dbReference type="SAM" id="Coils"/>
    </source>
</evidence>
<comment type="subcellular location">
    <subcellularLocation>
        <location evidence="2">Endoplasmic reticulum membrane</location>
        <topology evidence="2">Single-pass type II membrane protein</topology>
    </subcellularLocation>
</comment>
<name>A0A8X8X9T3_SALSN</name>
<dbReference type="GO" id="GO:0005789">
    <property type="term" value="C:endoplasmic reticulum membrane"/>
    <property type="evidence" value="ECO:0007669"/>
    <property type="project" value="UniProtKB-SubCell"/>
</dbReference>
<dbReference type="EMBL" id="PNBA02000011">
    <property type="protein sequence ID" value="KAG6408982.1"/>
    <property type="molecule type" value="Genomic_DNA"/>
</dbReference>
<keyword evidence="5" id="KW-0812">Transmembrane</keyword>
<comment type="caution">
    <text evidence="19">The sequence shown here is derived from an EMBL/GenBank/DDBJ whole genome shotgun (WGS) entry which is preliminary data.</text>
</comment>
<keyword evidence="6" id="KW-0479">Metal-binding</keyword>
<feature type="region of interest" description="Disordered" evidence="17">
    <location>
        <begin position="766"/>
        <end position="804"/>
    </location>
</feature>
<evidence type="ECO:0000313" key="20">
    <source>
        <dbReference type="Proteomes" id="UP000298416"/>
    </source>
</evidence>
<dbReference type="Gene3D" id="2.60.120.620">
    <property type="entry name" value="q2cbj1_9rhob like domain"/>
    <property type="match status" value="1"/>
</dbReference>
<evidence type="ECO:0000256" key="4">
    <source>
        <dbReference type="ARBA" id="ARBA00012269"/>
    </source>
</evidence>
<dbReference type="GO" id="GO:0004656">
    <property type="term" value="F:procollagen-proline 4-dioxygenase activity"/>
    <property type="evidence" value="ECO:0007669"/>
    <property type="project" value="UniProtKB-EC"/>
</dbReference>
<evidence type="ECO:0000313" key="19">
    <source>
        <dbReference type="EMBL" id="KAG6408982.1"/>
    </source>
</evidence>
<keyword evidence="20" id="KW-1185">Reference proteome</keyword>
<keyword evidence="12" id="KW-0408">Iron</keyword>
<accession>A0A8X8X9T3</accession>
<dbReference type="InterPro" id="IPR005123">
    <property type="entry name" value="Oxoglu/Fe-dep_dioxygenase_dom"/>
</dbReference>
<dbReference type="PROSITE" id="PS51471">
    <property type="entry name" value="FE2OG_OXY"/>
    <property type="match status" value="1"/>
</dbReference>
<keyword evidence="16" id="KW-0175">Coiled coil</keyword>
<feature type="compositionally biased region" description="Polar residues" evidence="17">
    <location>
        <begin position="773"/>
        <end position="784"/>
    </location>
</feature>